<dbReference type="EnsemblFungi" id="EJT73993">
    <property type="protein sequence ID" value="EJT73993"/>
    <property type="gene ID" value="GGTG_07843"/>
</dbReference>
<evidence type="ECO:0000313" key="2">
    <source>
        <dbReference type="EMBL" id="EJT73993.1"/>
    </source>
</evidence>
<reference evidence="3" key="5">
    <citation type="submission" date="2018-04" db="UniProtKB">
        <authorList>
            <consortium name="EnsemblFungi"/>
        </authorList>
    </citation>
    <scope>IDENTIFICATION</scope>
    <source>
        <strain evidence="3">R3-111a-1</strain>
    </source>
</reference>
<sequence>MIEESIEGSDLYDAPPQPQRRSRRTSVPLNDPPDSGDDPAAFQDGLQGKDSPKHRSGFAKVDELVETIHKRFDSLEKTNESFVTQINQHPGKHQKDLASLLALLLAQVNSIQSSREQSHRRGHKESADAQPRASNSRLRGR</sequence>
<reference evidence="3" key="4">
    <citation type="journal article" date="2015" name="G3 (Bethesda)">
        <title>Genome sequences of three phytopathogenic species of the Magnaporthaceae family of fungi.</title>
        <authorList>
            <person name="Okagaki L.H."/>
            <person name="Nunes C.C."/>
            <person name="Sailsbery J."/>
            <person name="Clay B."/>
            <person name="Brown D."/>
            <person name="John T."/>
            <person name="Oh Y."/>
            <person name="Young N."/>
            <person name="Fitzgerald M."/>
            <person name="Haas B.J."/>
            <person name="Zeng Q."/>
            <person name="Young S."/>
            <person name="Adiconis X."/>
            <person name="Fan L."/>
            <person name="Levin J.Z."/>
            <person name="Mitchell T.K."/>
            <person name="Okubara P.A."/>
            <person name="Farman M.L."/>
            <person name="Kohn L.M."/>
            <person name="Birren B."/>
            <person name="Ma L.-J."/>
            <person name="Dean R.A."/>
        </authorList>
    </citation>
    <scope>NUCLEOTIDE SEQUENCE</scope>
    <source>
        <strain evidence="3">R3-111a-1</strain>
    </source>
</reference>
<dbReference type="VEuPathDB" id="FungiDB:GGTG_07843"/>
<dbReference type="AlphaFoldDB" id="J3P2V1"/>
<protein>
    <submittedName>
        <fullName evidence="2 3">Uncharacterized protein</fullName>
    </submittedName>
</protein>
<dbReference type="EMBL" id="GL385398">
    <property type="protein sequence ID" value="EJT73993.1"/>
    <property type="molecule type" value="Genomic_DNA"/>
</dbReference>
<evidence type="ECO:0000256" key="1">
    <source>
        <dbReference type="SAM" id="MobiDB-lite"/>
    </source>
</evidence>
<dbReference type="HOGENOM" id="CLU_1825404_0_0_1"/>
<proteinExistence type="predicted"/>
<feature type="compositionally biased region" description="Polar residues" evidence="1">
    <location>
        <begin position="132"/>
        <end position="141"/>
    </location>
</feature>
<reference evidence="2" key="3">
    <citation type="submission" date="2010-09" db="EMBL/GenBank/DDBJ databases">
        <title>Annotation of Gaeumannomyces graminis var. tritici R3-111a-1.</title>
        <authorList>
            <consortium name="The Broad Institute Genome Sequencing Platform"/>
            <person name="Ma L.-J."/>
            <person name="Dead R."/>
            <person name="Young S.K."/>
            <person name="Zeng Q."/>
            <person name="Gargeya S."/>
            <person name="Fitzgerald M."/>
            <person name="Haas B."/>
            <person name="Abouelleil A."/>
            <person name="Alvarado L."/>
            <person name="Arachchi H.M."/>
            <person name="Berlin A."/>
            <person name="Brown A."/>
            <person name="Chapman S.B."/>
            <person name="Chen Z."/>
            <person name="Dunbar C."/>
            <person name="Freedman E."/>
            <person name="Gearin G."/>
            <person name="Gellesch M."/>
            <person name="Goldberg J."/>
            <person name="Griggs A."/>
            <person name="Gujja S."/>
            <person name="Heiman D."/>
            <person name="Howarth C."/>
            <person name="Larson L."/>
            <person name="Lui A."/>
            <person name="MacDonald P.J.P."/>
            <person name="Mehta T."/>
            <person name="Montmayeur A."/>
            <person name="Murphy C."/>
            <person name="Neiman D."/>
            <person name="Pearson M."/>
            <person name="Priest M."/>
            <person name="Roberts A."/>
            <person name="Saif S."/>
            <person name="Shea T."/>
            <person name="Shenoy N."/>
            <person name="Sisk P."/>
            <person name="Stolte C."/>
            <person name="Sykes S."/>
            <person name="Yandava C."/>
            <person name="Wortman J."/>
            <person name="Nusbaum C."/>
            <person name="Birren B."/>
        </authorList>
    </citation>
    <scope>NUCLEOTIDE SEQUENCE</scope>
    <source>
        <strain evidence="2">R3-111a-1</strain>
    </source>
</reference>
<reference evidence="4" key="1">
    <citation type="submission" date="2010-07" db="EMBL/GenBank/DDBJ databases">
        <title>The genome sequence of Gaeumannomyces graminis var. tritici strain R3-111a-1.</title>
        <authorList>
            <consortium name="The Broad Institute Genome Sequencing Platform"/>
            <person name="Ma L.-J."/>
            <person name="Dead R."/>
            <person name="Young S."/>
            <person name="Zeng Q."/>
            <person name="Koehrsen M."/>
            <person name="Alvarado L."/>
            <person name="Berlin A."/>
            <person name="Chapman S.B."/>
            <person name="Chen Z."/>
            <person name="Freedman E."/>
            <person name="Gellesch M."/>
            <person name="Goldberg J."/>
            <person name="Griggs A."/>
            <person name="Gujja S."/>
            <person name="Heilman E.R."/>
            <person name="Heiman D."/>
            <person name="Hepburn T."/>
            <person name="Howarth C."/>
            <person name="Jen D."/>
            <person name="Larson L."/>
            <person name="Mehta T."/>
            <person name="Neiman D."/>
            <person name="Pearson M."/>
            <person name="Roberts A."/>
            <person name="Saif S."/>
            <person name="Shea T."/>
            <person name="Shenoy N."/>
            <person name="Sisk P."/>
            <person name="Stolte C."/>
            <person name="Sykes S."/>
            <person name="Walk T."/>
            <person name="White J."/>
            <person name="Yandava C."/>
            <person name="Haas B."/>
            <person name="Nusbaum C."/>
            <person name="Birren B."/>
        </authorList>
    </citation>
    <scope>NUCLEOTIDE SEQUENCE [LARGE SCALE GENOMIC DNA]</scope>
    <source>
        <strain evidence="4">R3-111a-1</strain>
    </source>
</reference>
<accession>J3P2V1</accession>
<evidence type="ECO:0000313" key="4">
    <source>
        <dbReference type="Proteomes" id="UP000006039"/>
    </source>
</evidence>
<dbReference type="RefSeq" id="XP_009223937.1">
    <property type="nucleotide sequence ID" value="XM_009225673.1"/>
</dbReference>
<dbReference type="GeneID" id="20348301"/>
<organism evidence="2">
    <name type="scientific">Gaeumannomyces tritici (strain R3-111a-1)</name>
    <name type="common">Wheat and barley take-all root rot fungus</name>
    <name type="synonym">Gaeumannomyces graminis var. tritici</name>
    <dbReference type="NCBI Taxonomy" id="644352"/>
    <lineage>
        <taxon>Eukaryota</taxon>
        <taxon>Fungi</taxon>
        <taxon>Dikarya</taxon>
        <taxon>Ascomycota</taxon>
        <taxon>Pezizomycotina</taxon>
        <taxon>Sordariomycetes</taxon>
        <taxon>Sordariomycetidae</taxon>
        <taxon>Magnaporthales</taxon>
        <taxon>Magnaporthaceae</taxon>
        <taxon>Gaeumannomyces</taxon>
    </lineage>
</organism>
<dbReference type="Proteomes" id="UP000006039">
    <property type="component" value="Unassembled WGS sequence"/>
</dbReference>
<feature type="region of interest" description="Disordered" evidence="1">
    <location>
        <begin position="1"/>
        <end position="58"/>
    </location>
</feature>
<reference evidence="2" key="2">
    <citation type="submission" date="2010-07" db="EMBL/GenBank/DDBJ databases">
        <authorList>
            <consortium name="The Broad Institute Genome Sequencing Platform"/>
            <consortium name="Broad Institute Genome Sequencing Center for Infectious Disease"/>
            <person name="Ma L.-J."/>
            <person name="Dead R."/>
            <person name="Young S."/>
            <person name="Zeng Q."/>
            <person name="Koehrsen M."/>
            <person name="Alvarado L."/>
            <person name="Berlin A."/>
            <person name="Chapman S.B."/>
            <person name="Chen Z."/>
            <person name="Freedman E."/>
            <person name="Gellesch M."/>
            <person name="Goldberg J."/>
            <person name="Griggs A."/>
            <person name="Gujja S."/>
            <person name="Heilman E.R."/>
            <person name="Heiman D."/>
            <person name="Hepburn T."/>
            <person name="Howarth C."/>
            <person name="Jen D."/>
            <person name="Larson L."/>
            <person name="Mehta T."/>
            <person name="Neiman D."/>
            <person name="Pearson M."/>
            <person name="Roberts A."/>
            <person name="Saif S."/>
            <person name="Shea T."/>
            <person name="Shenoy N."/>
            <person name="Sisk P."/>
            <person name="Stolte C."/>
            <person name="Sykes S."/>
            <person name="Walk T."/>
            <person name="White J."/>
            <person name="Yandava C."/>
            <person name="Haas B."/>
            <person name="Nusbaum C."/>
            <person name="Birren B."/>
        </authorList>
    </citation>
    <scope>NUCLEOTIDE SEQUENCE</scope>
    <source>
        <strain evidence="2">R3-111a-1</strain>
    </source>
</reference>
<gene>
    <name evidence="3" type="primary">20348301</name>
    <name evidence="2" type="ORF">GGTG_07843</name>
</gene>
<feature type="region of interest" description="Disordered" evidence="1">
    <location>
        <begin position="110"/>
        <end position="141"/>
    </location>
</feature>
<evidence type="ECO:0000313" key="3">
    <source>
        <dbReference type="EnsemblFungi" id="EJT73993"/>
    </source>
</evidence>
<feature type="compositionally biased region" description="Basic and acidic residues" evidence="1">
    <location>
        <begin position="116"/>
        <end position="127"/>
    </location>
</feature>
<name>J3P2V1_GAET3</name>
<keyword evidence="4" id="KW-1185">Reference proteome</keyword>